<dbReference type="Pfam" id="PF00483">
    <property type="entry name" value="NTP_transferase"/>
    <property type="match status" value="1"/>
</dbReference>
<evidence type="ECO:0000313" key="7">
    <source>
        <dbReference type="EMBL" id="CAB4666877.1"/>
    </source>
</evidence>
<keyword evidence="2" id="KW-0548">Nucleotidyltransferase</keyword>
<dbReference type="EMBL" id="CAEZSU010000025">
    <property type="protein sequence ID" value="CAB4543655.1"/>
    <property type="molecule type" value="Genomic_DNA"/>
</dbReference>
<evidence type="ECO:0000256" key="1">
    <source>
        <dbReference type="ARBA" id="ARBA00022679"/>
    </source>
</evidence>
<evidence type="ECO:0000256" key="2">
    <source>
        <dbReference type="ARBA" id="ARBA00022695"/>
    </source>
</evidence>
<evidence type="ECO:0000313" key="6">
    <source>
        <dbReference type="EMBL" id="CAB4645697.1"/>
    </source>
</evidence>
<dbReference type="InterPro" id="IPR006311">
    <property type="entry name" value="TAT_signal"/>
</dbReference>
<dbReference type="GO" id="GO:0016779">
    <property type="term" value="F:nucleotidyltransferase activity"/>
    <property type="evidence" value="ECO:0007669"/>
    <property type="project" value="UniProtKB-KW"/>
</dbReference>
<evidence type="ECO:0000313" key="4">
    <source>
        <dbReference type="EMBL" id="CAB4543655.1"/>
    </source>
</evidence>
<dbReference type="PANTHER" id="PTHR43584:SF8">
    <property type="entry name" value="N-ACETYLMURAMATE ALPHA-1-PHOSPHATE URIDYLYLTRANSFERASE"/>
    <property type="match status" value="1"/>
</dbReference>
<protein>
    <submittedName>
        <fullName evidence="4">Unannotated protein</fullName>
    </submittedName>
</protein>
<dbReference type="SUPFAM" id="SSF53448">
    <property type="entry name" value="Nucleotide-diphospho-sugar transferases"/>
    <property type="match status" value="1"/>
</dbReference>
<dbReference type="EMBL" id="CAEZTR010000035">
    <property type="protein sequence ID" value="CAB4575207.1"/>
    <property type="molecule type" value="Genomic_DNA"/>
</dbReference>
<gene>
    <name evidence="4" type="ORF">UFOPK1495_00355</name>
    <name evidence="5" type="ORF">UFOPK1711_00766</name>
    <name evidence="6" type="ORF">UFOPK2143_00983</name>
    <name evidence="7" type="ORF">UFOPK2350_00106</name>
</gene>
<sequence length="282" mass="29367">MEPVAAPAHGISRRDLVGVTLAAGAGTRLAPLSGLLPKALCPVGNRALVDLALDRLEQVTPNMAVNAHHFADEVLRHIDQEWAGAVTVSTEPGEALGTAGALARLRPWIDGRATVVVNADSWSPTSLAPLVDGWDGRSIRVMVNGDGGFGPRARIVASTLPWSVAKNLVEKPTGLYEVVWREAFARGELEVITHKGPFIDCGTPLDYLEANLAAAAIHGSAILGAGTVIEDGVDISGSVIGAGARINGDVVNSVVWPNQSVARGERLIRSIRAGTSVTVGPL</sequence>
<evidence type="ECO:0000259" key="3">
    <source>
        <dbReference type="Pfam" id="PF00483"/>
    </source>
</evidence>
<dbReference type="EMBL" id="CAEZXE010000005">
    <property type="protein sequence ID" value="CAB4666877.1"/>
    <property type="molecule type" value="Genomic_DNA"/>
</dbReference>
<dbReference type="PROSITE" id="PS51318">
    <property type="entry name" value="TAT"/>
    <property type="match status" value="1"/>
</dbReference>
<dbReference type="InterPro" id="IPR050065">
    <property type="entry name" value="GlmU-like"/>
</dbReference>
<dbReference type="AlphaFoldDB" id="A0A6J6BY10"/>
<reference evidence="4" key="1">
    <citation type="submission" date="2020-05" db="EMBL/GenBank/DDBJ databases">
        <authorList>
            <person name="Chiriac C."/>
            <person name="Salcher M."/>
            <person name="Ghai R."/>
            <person name="Kavagutti S V."/>
        </authorList>
    </citation>
    <scope>NUCLEOTIDE SEQUENCE</scope>
</reference>
<evidence type="ECO:0000313" key="5">
    <source>
        <dbReference type="EMBL" id="CAB4575207.1"/>
    </source>
</evidence>
<dbReference type="EMBL" id="CAEZVV010000055">
    <property type="protein sequence ID" value="CAB4645697.1"/>
    <property type="molecule type" value="Genomic_DNA"/>
</dbReference>
<keyword evidence="1" id="KW-0808">Transferase</keyword>
<proteinExistence type="predicted"/>
<dbReference type="InterPro" id="IPR005835">
    <property type="entry name" value="NTP_transferase_dom"/>
</dbReference>
<dbReference type="InterPro" id="IPR029044">
    <property type="entry name" value="Nucleotide-diphossugar_trans"/>
</dbReference>
<name>A0A6J6BY10_9ZZZZ</name>
<dbReference type="PANTHER" id="PTHR43584">
    <property type="entry name" value="NUCLEOTIDYL TRANSFERASE"/>
    <property type="match status" value="1"/>
</dbReference>
<feature type="domain" description="Nucleotidyl transferase" evidence="3">
    <location>
        <begin position="18"/>
        <end position="132"/>
    </location>
</feature>
<organism evidence="4">
    <name type="scientific">freshwater metagenome</name>
    <dbReference type="NCBI Taxonomy" id="449393"/>
    <lineage>
        <taxon>unclassified sequences</taxon>
        <taxon>metagenomes</taxon>
        <taxon>ecological metagenomes</taxon>
    </lineage>
</organism>
<accession>A0A6J6BY10</accession>
<dbReference type="Gene3D" id="3.90.550.10">
    <property type="entry name" value="Spore Coat Polysaccharide Biosynthesis Protein SpsA, Chain A"/>
    <property type="match status" value="1"/>
</dbReference>